<dbReference type="PANTHER" id="PTHR34818">
    <property type="entry name" value="PROTEIN BLI-3"/>
    <property type="match status" value="1"/>
</dbReference>
<dbReference type="EMBL" id="CP001739">
    <property type="protein sequence ID" value="ACZ10165.1"/>
    <property type="molecule type" value="Genomic_DNA"/>
</dbReference>
<protein>
    <submittedName>
        <fullName evidence="2">Uncharacterized stress protein (General stress protein 26)-like protein</fullName>
    </submittedName>
</protein>
<gene>
    <name evidence="2" type="ordered locus">Sterm_3325</name>
</gene>
<reference evidence="3" key="1">
    <citation type="submission" date="2009-09" db="EMBL/GenBank/DDBJ databases">
        <title>The complete chromosome of Sebaldella termitidis ATCC 33386.</title>
        <authorList>
            <consortium name="US DOE Joint Genome Institute (JGI-PGF)"/>
            <person name="Lucas S."/>
            <person name="Copeland A."/>
            <person name="Lapidus A."/>
            <person name="Glavina del Rio T."/>
            <person name="Dalin E."/>
            <person name="Tice H."/>
            <person name="Bruce D."/>
            <person name="Goodwin L."/>
            <person name="Pitluck S."/>
            <person name="Kyrpides N."/>
            <person name="Mavromatis K."/>
            <person name="Ivanova N."/>
            <person name="Mikhailova N."/>
            <person name="Sims D."/>
            <person name="Meincke L."/>
            <person name="Brettin T."/>
            <person name="Detter J.C."/>
            <person name="Han C."/>
            <person name="Larimer F."/>
            <person name="Land M."/>
            <person name="Hauser L."/>
            <person name="Markowitz V."/>
            <person name="Cheng J.F."/>
            <person name="Hugenholtz P."/>
            <person name="Woyke T."/>
            <person name="Wu D."/>
            <person name="Eisen J.A."/>
        </authorList>
    </citation>
    <scope>NUCLEOTIDE SEQUENCE [LARGE SCALE GENOMIC DNA]</scope>
    <source>
        <strain evidence="3">ATCC 33386 / NCTC 11300</strain>
    </source>
</reference>
<dbReference type="Proteomes" id="UP000000845">
    <property type="component" value="Chromosome"/>
</dbReference>
<organism evidence="2 3">
    <name type="scientific">Sebaldella termitidis (strain ATCC 33386 / NCTC 11300)</name>
    <dbReference type="NCBI Taxonomy" id="526218"/>
    <lineage>
        <taxon>Bacteria</taxon>
        <taxon>Fusobacteriati</taxon>
        <taxon>Fusobacteriota</taxon>
        <taxon>Fusobacteriia</taxon>
        <taxon>Fusobacteriales</taxon>
        <taxon>Leptotrichiaceae</taxon>
        <taxon>Sebaldella</taxon>
    </lineage>
</organism>
<dbReference type="eggNOG" id="COG3871">
    <property type="taxonomic scope" value="Bacteria"/>
</dbReference>
<accession>D1AQA5</accession>
<proteinExistence type="predicted"/>
<dbReference type="Gene3D" id="2.30.110.10">
    <property type="entry name" value="Electron Transport, Fmn-binding Protein, Chain A"/>
    <property type="match status" value="1"/>
</dbReference>
<dbReference type="InterPro" id="IPR011576">
    <property type="entry name" value="Pyridox_Oxase_N"/>
</dbReference>
<sequence length="145" mass="16181">MSKEIIEKAGKIIQTHTGKNAAEGSEPYCVLALIDLEGYPTASAITPAQAEGIEKISMCTGLSSNKAERVRKCNRAGICFSSLEYNITLTGTIEIITDPKVKKEMWYEGLKHHFSGPEDPEYCVLEFKTEKYNLFVDWQEITGKL</sequence>
<dbReference type="InterPro" id="IPR012349">
    <property type="entry name" value="Split_barrel_FMN-bd"/>
</dbReference>
<evidence type="ECO:0000313" key="3">
    <source>
        <dbReference type="Proteomes" id="UP000000845"/>
    </source>
</evidence>
<dbReference type="KEGG" id="str:Sterm_3325"/>
<keyword evidence="3" id="KW-1185">Reference proteome</keyword>
<name>D1AQA5_SEBTE</name>
<dbReference type="SUPFAM" id="SSF50475">
    <property type="entry name" value="FMN-binding split barrel"/>
    <property type="match status" value="1"/>
</dbReference>
<dbReference type="HOGENOM" id="CLU_133130_1_0_0"/>
<evidence type="ECO:0000313" key="2">
    <source>
        <dbReference type="EMBL" id="ACZ10165.1"/>
    </source>
</evidence>
<dbReference type="STRING" id="526218.Sterm_3325"/>
<dbReference type="RefSeq" id="WP_012862747.1">
    <property type="nucleotide sequence ID" value="NC_013517.1"/>
</dbReference>
<dbReference type="PANTHER" id="PTHR34818:SF1">
    <property type="entry name" value="PROTEIN BLI-3"/>
    <property type="match status" value="1"/>
</dbReference>
<evidence type="ECO:0000259" key="1">
    <source>
        <dbReference type="Pfam" id="PF01243"/>
    </source>
</evidence>
<dbReference type="Pfam" id="PF01243">
    <property type="entry name" value="PNPOx_N"/>
    <property type="match status" value="1"/>
</dbReference>
<reference evidence="2 3" key="2">
    <citation type="journal article" date="2010" name="Stand. Genomic Sci.">
        <title>Complete genome sequence of Sebaldella termitidis type strain (NCTC 11300).</title>
        <authorList>
            <person name="Harmon-Smith M."/>
            <person name="Celia L."/>
            <person name="Chertkov O."/>
            <person name="Lapidus A."/>
            <person name="Copeland A."/>
            <person name="Glavina Del Rio T."/>
            <person name="Nolan M."/>
            <person name="Lucas S."/>
            <person name="Tice H."/>
            <person name="Cheng J.F."/>
            <person name="Han C."/>
            <person name="Detter J.C."/>
            <person name="Bruce D."/>
            <person name="Goodwin L."/>
            <person name="Pitluck S."/>
            <person name="Pati A."/>
            <person name="Liolios K."/>
            <person name="Ivanova N."/>
            <person name="Mavromatis K."/>
            <person name="Mikhailova N."/>
            <person name="Chen A."/>
            <person name="Palaniappan K."/>
            <person name="Land M."/>
            <person name="Hauser L."/>
            <person name="Chang Y.J."/>
            <person name="Jeffries C.D."/>
            <person name="Brettin T."/>
            <person name="Goker M."/>
            <person name="Beck B."/>
            <person name="Bristow J."/>
            <person name="Eisen J.A."/>
            <person name="Markowitz V."/>
            <person name="Hugenholtz P."/>
            <person name="Kyrpides N.C."/>
            <person name="Klenk H.P."/>
            <person name="Chen F."/>
        </authorList>
    </citation>
    <scope>NUCLEOTIDE SEQUENCE [LARGE SCALE GENOMIC DNA]</scope>
    <source>
        <strain evidence="3">ATCC 33386 / NCTC 11300</strain>
    </source>
</reference>
<dbReference type="InterPro" id="IPR052917">
    <property type="entry name" value="Stress-Dev_Protein"/>
</dbReference>
<dbReference type="AlphaFoldDB" id="D1AQA5"/>
<feature type="domain" description="Pyridoxamine 5'-phosphate oxidase N-terminal" evidence="1">
    <location>
        <begin position="25"/>
        <end position="132"/>
    </location>
</feature>